<dbReference type="Pfam" id="PF00210">
    <property type="entry name" value="Ferritin"/>
    <property type="match status" value="1"/>
</dbReference>
<dbReference type="CDD" id="cd00657">
    <property type="entry name" value="Ferritin_like"/>
    <property type="match status" value="1"/>
</dbReference>
<dbReference type="PANTHER" id="PTHR30295:SF1">
    <property type="entry name" value="DNA PROTECTION DURING STARVATION PROTEIN"/>
    <property type="match status" value="1"/>
</dbReference>
<name>A0A0G9HDB6_9GAMM</name>
<evidence type="ECO:0000313" key="10">
    <source>
        <dbReference type="Proteomes" id="UP000035481"/>
    </source>
</evidence>
<reference evidence="9 10" key="1">
    <citation type="journal article" date="2015" name="Antonie Van Leeuwenhoek">
        <title>A phylogenomic and molecular marker based taxonomic framework for the order Xanthomonadales: proposal to transfer the families Algiphilaceae and Solimonadaceae to the order Nevskiales ord. nov. and to create a new family within the order Xanthomonadales, the family Rhodanobacteraceae fam. nov., containing the genus Rhodanobacter and its closest relatives.</title>
        <authorList>
            <person name="Naushad S."/>
            <person name="Adeolu M."/>
            <person name="Wong S."/>
            <person name="Sohail M."/>
            <person name="Schellhorn H.E."/>
            <person name="Gupta R.S."/>
        </authorList>
    </citation>
    <scope>NUCLEOTIDE SEQUENCE [LARGE SCALE GENOMIC DNA]</scope>
    <source>
        <strain evidence="9 10">DSM 16301</strain>
    </source>
</reference>
<dbReference type="OrthoDB" id="4271929at2"/>
<dbReference type="InterPro" id="IPR009040">
    <property type="entry name" value="Ferritin-like_diiron"/>
</dbReference>
<dbReference type="InterPro" id="IPR009078">
    <property type="entry name" value="Ferritin-like_SF"/>
</dbReference>
<comment type="caution">
    <text evidence="9">The sequence shown here is derived from an EMBL/GenBank/DDBJ whole genome shotgun (WGS) entry which is preliminary data.</text>
</comment>
<sequence>MAAKPFLSDIETIRKRAREHIDNGAITAGYAADRATVVKILNEALATEIVCVLRYKYHYYMAKGIHAKSVAAEFLEHANEEQGHADLIAERITQLDGAPNFSPDGLLSRSHADYVEGDDLVDMIKEDLVAERIAIDSYREIISYLGAADPTSRRMMEGILAMEEEHAEDLATLLDNLGKKGEPAKPAKARPDKKATKH</sequence>
<dbReference type="Proteomes" id="UP000035481">
    <property type="component" value="Unassembled WGS sequence"/>
</dbReference>
<evidence type="ECO:0000259" key="8">
    <source>
        <dbReference type="PROSITE" id="PS50905"/>
    </source>
</evidence>
<dbReference type="EMBL" id="JPLA01000004">
    <property type="protein sequence ID" value="KLD65707.1"/>
    <property type="molecule type" value="Genomic_DNA"/>
</dbReference>
<dbReference type="GO" id="GO:0020037">
    <property type="term" value="F:heme binding"/>
    <property type="evidence" value="ECO:0007669"/>
    <property type="project" value="TreeGrafter"/>
</dbReference>
<dbReference type="GO" id="GO:0006826">
    <property type="term" value="P:iron ion transport"/>
    <property type="evidence" value="ECO:0007669"/>
    <property type="project" value="InterPro"/>
</dbReference>
<feature type="binding site" evidence="6">
    <location>
        <position position="48"/>
    </location>
    <ligand>
        <name>Fe cation</name>
        <dbReference type="ChEBI" id="CHEBI:24875"/>
    </ligand>
</feature>
<evidence type="ECO:0000256" key="4">
    <source>
        <dbReference type="ARBA" id="ARBA00023004"/>
    </source>
</evidence>
<dbReference type="PRINTS" id="PR00601">
    <property type="entry name" value="BACFERRITIN"/>
</dbReference>
<evidence type="ECO:0000256" key="6">
    <source>
        <dbReference type="PIRSR" id="PIRSR018063-50"/>
    </source>
</evidence>
<evidence type="ECO:0000256" key="1">
    <source>
        <dbReference type="ARBA" id="ARBA00008093"/>
    </source>
</evidence>
<dbReference type="InterPro" id="IPR012347">
    <property type="entry name" value="Ferritin-like"/>
</dbReference>
<accession>A0A0G9HDB6</accession>
<evidence type="ECO:0000256" key="3">
    <source>
        <dbReference type="ARBA" id="ARBA00022434"/>
    </source>
</evidence>
<feature type="binding site" evidence="6">
    <location>
        <position position="84"/>
    </location>
    <ligand>
        <name>Fe cation</name>
        <dbReference type="ChEBI" id="CHEBI:24875"/>
    </ligand>
</feature>
<dbReference type="Gene3D" id="1.20.1260.10">
    <property type="match status" value="1"/>
</dbReference>
<dbReference type="GO" id="GO:0008199">
    <property type="term" value="F:ferric iron binding"/>
    <property type="evidence" value="ECO:0007669"/>
    <property type="project" value="InterPro"/>
</dbReference>
<dbReference type="AlphaFoldDB" id="A0A0G9HDB6"/>
<dbReference type="InterPro" id="IPR008331">
    <property type="entry name" value="Ferritin_DPS_dom"/>
</dbReference>
<dbReference type="InterPro" id="IPR002024">
    <property type="entry name" value="Bacterioferritin"/>
</dbReference>
<evidence type="ECO:0000256" key="7">
    <source>
        <dbReference type="SAM" id="MobiDB-lite"/>
    </source>
</evidence>
<keyword evidence="3" id="KW-0409">Iron storage</keyword>
<feature type="binding site" evidence="6">
    <location>
        <position position="163"/>
    </location>
    <ligand>
        <name>Fe cation</name>
        <dbReference type="ChEBI" id="CHEBI:24875"/>
    </ligand>
</feature>
<feature type="domain" description="Ferritin-like diiron" evidence="8">
    <location>
        <begin position="31"/>
        <end position="181"/>
    </location>
</feature>
<feature type="binding site" evidence="6">
    <location>
        <position position="166"/>
    </location>
    <ligand>
        <name>Fe cation</name>
        <dbReference type="ChEBI" id="CHEBI:24875"/>
    </ligand>
</feature>
<gene>
    <name evidence="9" type="ORF">Y882_01995</name>
</gene>
<evidence type="ECO:0000313" key="9">
    <source>
        <dbReference type="EMBL" id="KLD65707.1"/>
    </source>
</evidence>
<dbReference type="EC" id="1.16.3.1" evidence="2"/>
<dbReference type="SUPFAM" id="SSF47240">
    <property type="entry name" value="Ferritin-like"/>
    <property type="match status" value="1"/>
</dbReference>
<dbReference type="PANTHER" id="PTHR30295">
    <property type="entry name" value="BACTERIOFERRITIN"/>
    <property type="match status" value="1"/>
</dbReference>
<feature type="region of interest" description="Disordered" evidence="7">
    <location>
        <begin position="175"/>
        <end position="198"/>
    </location>
</feature>
<dbReference type="STRING" id="1440762.Y882_01995"/>
<keyword evidence="4 6" id="KW-0408">Iron</keyword>
<dbReference type="GO" id="GO:0005829">
    <property type="term" value="C:cytosol"/>
    <property type="evidence" value="ECO:0007669"/>
    <property type="project" value="TreeGrafter"/>
</dbReference>
<dbReference type="PROSITE" id="PS50905">
    <property type="entry name" value="FERRITIN_LIKE"/>
    <property type="match status" value="1"/>
</dbReference>
<evidence type="ECO:0000256" key="2">
    <source>
        <dbReference type="ARBA" id="ARBA00013107"/>
    </source>
</evidence>
<dbReference type="GO" id="GO:0006879">
    <property type="term" value="P:intracellular iron ion homeostasis"/>
    <property type="evidence" value="ECO:0007669"/>
    <property type="project" value="UniProtKB-KW"/>
</dbReference>
<comment type="catalytic activity">
    <reaction evidence="5">
        <text>Fe(2+)(in) = Fe(2+)(out)</text>
        <dbReference type="Rhea" id="RHEA:28486"/>
        <dbReference type="ChEBI" id="CHEBI:29033"/>
    </reaction>
</comment>
<dbReference type="PATRIC" id="fig|1440762.4.peg.2413"/>
<protein>
    <recommendedName>
        <fullName evidence="2">ferroxidase</fullName>
        <ecNumber evidence="2">1.16.3.1</ecNumber>
    </recommendedName>
</protein>
<dbReference type="PIRSF" id="PIRSF018063">
    <property type="entry name" value="Ferrtn_UCP018063"/>
    <property type="match status" value="1"/>
</dbReference>
<feature type="binding site" evidence="6">
    <location>
        <position position="131"/>
    </location>
    <ligand>
        <name>Fe cation</name>
        <dbReference type="ChEBI" id="CHEBI:24875"/>
    </ligand>
</feature>
<feature type="compositionally biased region" description="Basic and acidic residues" evidence="7">
    <location>
        <begin position="177"/>
        <end position="198"/>
    </location>
</feature>
<evidence type="ECO:0000256" key="5">
    <source>
        <dbReference type="ARBA" id="ARBA00036243"/>
    </source>
</evidence>
<keyword evidence="6" id="KW-0479">Metal-binding</keyword>
<organism evidence="9 10">
    <name type="scientific">Dyella japonica DSM 16301</name>
    <dbReference type="NCBI Taxonomy" id="1440762"/>
    <lineage>
        <taxon>Bacteria</taxon>
        <taxon>Pseudomonadati</taxon>
        <taxon>Pseudomonadota</taxon>
        <taxon>Gammaproteobacteria</taxon>
        <taxon>Lysobacterales</taxon>
        <taxon>Rhodanobacteraceae</taxon>
        <taxon>Dyella</taxon>
    </lineage>
</organism>
<comment type="similarity">
    <text evidence="1">Belongs to the bacterioferritin family.</text>
</comment>
<dbReference type="GO" id="GO:0004322">
    <property type="term" value="F:ferroxidase activity"/>
    <property type="evidence" value="ECO:0007669"/>
    <property type="project" value="UniProtKB-EC"/>
</dbReference>
<proteinExistence type="inferred from homology"/>
<dbReference type="RefSeq" id="WP_046970192.1">
    <property type="nucleotide sequence ID" value="NZ_JPLA01000004.1"/>
</dbReference>
<dbReference type="InterPro" id="IPR014490">
    <property type="entry name" value="Dps-like"/>
</dbReference>